<dbReference type="InterPro" id="IPR005814">
    <property type="entry name" value="Aminotrans_3"/>
</dbReference>
<evidence type="ECO:0000256" key="10">
    <source>
        <dbReference type="ARBA" id="ARBA00029760"/>
    </source>
</evidence>
<evidence type="ECO:0000256" key="13">
    <source>
        <dbReference type="ARBA" id="ARBA00031787"/>
    </source>
</evidence>
<protein>
    <recommendedName>
        <fullName evidence="12">(S)-3-amino-2-methylpropionate transaminase</fullName>
        <ecNumber evidence="6">2.6.1.19</ecNumber>
        <ecNumber evidence="5">2.6.1.22</ecNumber>
    </recommendedName>
    <alternativeName>
        <fullName evidence="13">GABA aminotransferase</fullName>
    </alternativeName>
    <alternativeName>
        <fullName evidence="11">Gamma-amino-N-butyrate transaminase</fullName>
    </alternativeName>
    <alternativeName>
        <fullName evidence="15">Glutamate:succinic semialdehyde transaminase</fullName>
    </alternativeName>
    <alternativeName>
        <fullName evidence="10">L-AIBAT</fullName>
    </alternativeName>
</protein>
<keyword evidence="18" id="KW-1185">Reference proteome</keyword>
<dbReference type="Proteomes" id="UP000245938">
    <property type="component" value="Unassembled WGS sequence"/>
</dbReference>
<dbReference type="GO" id="GO:0009448">
    <property type="term" value="P:gamma-aminobutyric acid metabolic process"/>
    <property type="evidence" value="ECO:0007669"/>
    <property type="project" value="InterPro"/>
</dbReference>
<dbReference type="InterPro" id="IPR050103">
    <property type="entry name" value="Class-III_PLP-dep_AT"/>
</dbReference>
<gene>
    <name evidence="17" type="ORF">DEX24_01910</name>
</gene>
<sequence length="436" mass="47704">MTMITTNYTNEINDKRAKYVVPGVSNGSLAVAKEAFGSTIIDIDGNEWIDFAAAIGTLNVGHSHPKIVEVVKAQAEKFLHPGFNVIMYESYILLAEKLAEITPGTHDKQVILLNSGAEAVENAVKIARKYTKKQAVVTFTNGYHGRTNLTMAMTSKVKPYKYEFGPFAPEIYKAPFPYLYRKPNNITDEEYVDYIIEQFHDFFIATIAPEMVACVVMEPIQGEGGFIIPPKKFVQAVAQFCKENNIVFIADEIQTGFARTGKLFAIEHFDIIPDLMTVSKSLAAGLPLSGVVGRKEMMEVATAGELGGTYAGSPVACEAALAVIDIIEEEKLCQQAEVIGQKIENHLNNYTEKYSFIGDIRRVGAMVAVELVGNNKKPDKKTAAAIAKYANENGLLLLTAGIKGNVIRFLTPLVITNSELEKGLAILDDAFAFAAK</sequence>
<organism evidence="17 18">
    <name type="scientific">Kurthia sibirica</name>
    <dbReference type="NCBI Taxonomy" id="202750"/>
    <lineage>
        <taxon>Bacteria</taxon>
        <taxon>Bacillati</taxon>
        <taxon>Bacillota</taxon>
        <taxon>Bacilli</taxon>
        <taxon>Bacillales</taxon>
        <taxon>Caryophanaceae</taxon>
        <taxon>Kurthia</taxon>
    </lineage>
</organism>
<evidence type="ECO:0000256" key="14">
    <source>
        <dbReference type="ARBA" id="ARBA00048021"/>
    </source>
</evidence>
<comment type="catalytic activity">
    <reaction evidence="1">
        <text>(S)-3-amino-2-methylpropanoate + 2-oxoglutarate = 2-methyl-3-oxopropanoate + L-glutamate</text>
        <dbReference type="Rhea" id="RHEA:13993"/>
        <dbReference type="ChEBI" id="CHEBI:16810"/>
        <dbReference type="ChEBI" id="CHEBI:29985"/>
        <dbReference type="ChEBI" id="CHEBI:57700"/>
        <dbReference type="ChEBI" id="CHEBI:58655"/>
        <dbReference type="EC" id="2.6.1.22"/>
    </reaction>
</comment>
<keyword evidence="8" id="KW-0808">Transferase</keyword>
<accession>A0A2U3APU3</accession>
<evidence type="ECO:0000256" key="5">
    <source>
        <dbReference type="ARBA" id="ARBA00012876"/>
    </source>
</evidence>
<dbReference type="InterPro" id="IPR015421">
    <property type="entry name" value="PyrdxlP-dep_Trfase_major"/>
</dbReference>
<name>A0A2U3APU3_9BACL</name>
<dbReference type="Gene3D" id="3.40.640.10">
    <property type="entry name" value="Type I PLP-dependent aspartate aminotransferase-like (Major domain)"/>
    <property type="match status" value="1"/>
</dbReference>
<evidence type="ECO:0000313" key="18">
    <source>
        <dbReference type="Proteomes" id="UP000245938"/>
    </source>
</evidence>
<evidence type="ECO:0000256" key="11">
    <source>
        <dbReference type="ARBA" id="ARBA00030204"/>
    </source>
</evidence>
<dbReference type="InterPro" id="IPR015422">
    <property type="entry name" value="PyrdxlP-dep_Trfase_small"/>
</dbReference>
<dbReference type="GO" id="GO:0034386">
    <property type="term" value="F:4-aminobutyrate:2-oxoglutarate transaminase activity"/>
    <property type="evidence" value="ECO:0007669"/>
    <property type="project" value="UniProtKB-EC"/>
</dbReference>
<dbReference type="FunFam" id="3.40.640.10:FF:000013">
    <property type="entry name" value="4-aminobutyrate aminotransferase"/>
    <property type="match status" value="1"/>
</dbReference>
<comment type="pathway">
    <text evidence="3">Amino-acid degradation; 4-aminobutanoate degradation.</text>
</comment>
<evidence type="ECO:0000256" key="3">
    <source>
        <dbReference type="ARBA" id="ARBA00005176"/>
    </source>
</evidence>
<dbReference type="NCBIfam" id="TIGR00700">
    <property type="entry name" value="GABAtrnsam"/>
    <property type="match status" value="1"/>
</dbReference>
<dbReference type="PROSITE" id="PS00600">
    <property type="entry name" value="AA_TRANSFER_CLASS_3"/>
    <property type="match status" value="1"/>
</dbReference>
<comment type="similarity">
    <text evidence="4 16">Belongs to the class-III pyridoxal-phosphate-dependent aminotransferase family.</text>
</comment>
<evidence type="ECO:0000256" key="8">
    <source>
        <dbReference type="ARBA" id="ARBA00022679"/>
    </source>
</evidence>
<dbReference type="InterPro" id="IPR049704">
    <property type="entry name" value="Aminotrans_3_PPA_site"/>
</dbReference>
<dbReference type="AlphaFoldDB" id="A0A2U3APU3"/>
<evidence type="ECO:0000256" key="7">
    <source>
        <dbReference type="ARBA" id="ARBA00022576"/>
    </source>
</evidence>
<dbReference type="Gene3D" id="3.90.1150.10">
    <property type="entry name" value="Aspartate Aminotransferase, domain 1"/>
    <property type="match status" value="1"/>
</dbReference>
<keyword evidence="9 16" id="KW-0663">Pyridoxal phosphate</keyword>
<dbReference type="SUPFAM" id="SSF53383">
    <property type="entry name" value="PLP-dependent transferases"/>
    <property type="match status" value="1"/>
</dbReference>
<evidence type="ECO:0000313" key="17">
    <source>
        <dbReference type="EMBL" id="PWI26544.1"/>
    </source>
</evidence>
<dbReference type="RefSeq" id="WP_109304715.1">
    <property type="nucleotide sequence ID" value="NZ_BJUF01000002.1"/>
</dbReference>
<evidence type="ECO:0000256" key="2">
    <source>
        <dbReference type="ARBA" id="ARBA00001933"/>
    </source>
</evidence>
<evidence type="ECO:0000256" key="1">
    <source>
        <dbReference type="ARBA" id="ARBA00001750"/>
    </source>
</evidence>
<dbReference type="EC" id="2.6.1.22" evidence="5"/>
<evidence type="ECO:0000256" key="4">
    <source>
        <dbReference type="ARBA" id="ARBA00008954"/>
    </source>
</evidence>
<dbReference type="EMBL" id="QFVR01000002">
    <property type="protein sequence ID" value="PWI26544.1"/>
    <property type="molecule type" value="Genomic_DNA"/>
</dbReference>
<comment type="caution">
    <text evidence="17">The sequence shown here is derived from an EMBL/GenBank/DDBJ whole genome shotgun (WGS) entry which is preliminary data.</text>
</comment>
<reference evidence="17 18" key="1">
    <citation type="submission" date="2018-05" db="EMBL/GenBank/DDBJ databases">
        <title>Kurthia sibirica genome sequence.</title>
        <authorList>
            <person name="Maclea K.S."/>
            <person name="Goen A.E."/>
        </authorList>
    </citation>
    <scope>NUCLEOTIDE SEQUENCE [LARGE SCALE GENOMIC DNA]</scope>
    <source>
        <strain evidence="17 18">ATCC 49154</strain>
    </source>
</reference>
<dbReference type="PANTHER" id="PTHR11986:SF58">
    <property type="entry name" value="LEUCINE_METHIONINE RACEMASE"/>
    <property type="match status" value="1"/>
</dbReference>
<dbReference type="CDD" id="cd00610">
    <property type="entry name" value="OAT_like"/>
    <property type="match status" value="1"/>
</dbReference>
<dbReference type="OrthoDB" id="9807885at2"/>
<proteinExistence type="inferred from homology"/>
<evidence type="ECO:0000256" key="12">
    <source>
        <dbReference type="ARBA" id="ARBA00030857"/>
    </source>
</evidence>
<evidence type="ECO:0000256" key="15">
    <source>
        <dbReference type="ARBA" id="ARBA00050054"/>
    </source>
</evidence>
<dbReference type="EC" id="2.6.1.19" evidence="6"/>
<comment type="catalytic activity">
    <reaction evidence="14">
        <text>4-aminobutanoate + 2-oxoglutarate = succinate semialdehyde + L-glutamate</text>
        <dbReference type="Rhea" id="RHEA:23352"/>
        <dbReference type="ChEBI" id="CHEBI:16810"/>
        <dbReference type="ChEBI" id="CHEBI:29985"/>
        <dbReference type="ChEBI" id="CHEBI:57706"/>
        <dbReference type="ChEBI" id="CHEBI:59888"/>
        <dbReference type="EC" id="2.6.1.19"/>
    </reaction>
</comment>
<dbReference type="PANTHER" id="PTHR11986">
    <property type="entry name" value="AMINOTRANSFERASE CLASS III"/>
    <property type="match status" value="1"/>
</dbReference>
<dbReference type="NCBIfam" id="NF005376">
    <property type="entry name" value="PRK06918.1"/>
    <property type="match status" value="1"/>
</dbReference>
<dbReference type="GO" id="GO:0042802">
    <property type="term" value="F:identical protein binding"/>
    <property type="evidence" value="ECO:0007669"/>
    <property type="project" value="TreeGrafter"/>
</dbReference>
<comment type="cofactor">
    <cofactor evidence="2">
        <name>pyridoxal 5'-phosphate</name>
        <dbReference type="ChEBI" id="CHEBI:597326"/>
    </cofactor>
</comment>
<dbReference type="GO" id="GO:0030170">
    <property type="term" value="F:pyridoxal phosphate binding"/>
    <property type="evidence" value="ECO:0007669"/>
    <property type="project" value="InterPro"/>
</dbReference>
<evidence type="ECO:0000256" key="9">
    <source>
        <dbReference type="ARBA" id="ARBA00022898"/>
    </source>
</evidence>
<dbReference type="InterPro" id="IPR015424">
    <property type="entry name" value="PyrdxlP-dep_Trfase"/>
</dbReference>
<keyword evidence="7" id="KW-0032">Aminotransferase</keyword>
<dbReference type="PIRSF" id="PIRSF000521">
    <property type="entry name" value="Transaminase_4ab_Lys_Orn"/>
    <property type="match status" value="1"/>
</dbReference>
<dbReference type="GO" id="GO:0047298">
    <property type="term" value="F:(S)-3-amino-2-methylpropionate transaminase activity"/>
    <property type="evidence" value="ECO:0007669"/>
    <property type="project" value="UniProtKB-EC"/>
</dbReference>
<dbReference type="Pfam" id="PF00202">
    <property type="entry name" value="Aminotran_3"/>
    <property type="match status" value="1"/>
</dbReference>
<evidence type="ECO:0000256" key="6">
    <source>
        <dbReference type="ARBA" id="ARBA00012912"/>
    </source>
</evidence>
<evidence type="ECO:0000256" key="16">
    <source>
        <dbReference type="RuleBase" id="RU003560"/>
    </source>
</evidence>
<dbReference type="InterPro" id="IPR004632">
    <property type="entry name" value="4NH2But_aminotransferase_bac"/>
</dbReference>